<evidence type="ECO:0000313" key="2">
    <source>
        <dbReference type="EMBL" id="RNL20784.1"/>
    </source>
</evidence>
<keyword evidence="1" id="KW-1133">Transmembrane helix</keyword>
<dbReference type="RefSeq" id="WP_123197883.1">
    <property type="nucleotide sequence ID" value="NZ_QICB01000002.1"/>
</dbReference>
<evidence type="ECO:0000256" key="1">
    <source>
        <dbReference type="SAM" id="Phobius"/>
    </source>
</evidence>
<dbReference type="AlphaFoldDB" id="A0A3N0AGA8"/>
<proteinExistence type="predicted"/>
<evidence type="ECO:0000313" key="3">
    <source>
        <dbReference type="Proteomes" id="UP000267368"/>
    </source>
</evidence>
<keyword evidence="1" id="KW-0472">Membrane</keyword>
<dbReference type="Proteomes" id="UP000267368">
    <property type="component" value="Unassembled WGS sequence"/>
</dbReference>
<comment type="caution">
    <text evidence="2">The sequence shown here is derived from an EMBL/GenBank/DDBJ whole genome shotgun (WGS) entry which is preliminary data.</text>
</comment>
<accession>A0A3N0AGA8</accession>
<feature type="transmembrane region" description="Helical" evidence="1">
    <location>
        <begin position="32"/>
        <end position="53"/>
    </location>
</feature>
<reference evidence="3" key="1">
    <citation type="submission" date="2018-05" db="EMBL/GenBank/DDBJ databases">
        <title>Genome Sequencing of selected type strains of the family Eggerthellaceae.</title>
        <authorList>
            <person name="Danylec N."/>
            <person name="Stoll D.A."/>
            <person name="Doetsch A."/>
            <person name="Huch M."/>
        </authorList>
    </citation>
    <scope>NUCLEOTIDE SEQUENCE [LARGE SCALE GENOMIC DNA]</scope>
    <source>
        <strain evidence="3">DSM 17537</strain>
    </source>
</reference>
<keyword evidence="3" id="KW-1185">Reference proteome</keyword>
<gene>
    <name evidence="2" type="ORF">DMP07_04195</name>
</gene>
<name>A0A3N0AGA8_9ACTN</name>
<sequence length="80" mass="8430">MRSRTESTGCNAVPCGHPGRPCAAKGQGTVEYALVTAAFIAVVIALGALWRFLSEGGFAAYATESLTHRLMRGVSDLVLF</sequence>
<dbReference type="EMBL" id="QICB01000002">
    <property type="protein sequence ID" value="RNL20784.1"/>
    <property type="molecule type" value="Genomic_DNA"/>
</dbReference>
<keyword evidence="1" id="KW-0812">Transmembrane</keyword>
<protein>
    <submittedName>
        <fullName evidence="2">Uncharacterized protein</fullName>
    </submittedName>
</protein>
<organism evidence="2 3">
    <name type="scientific">Slackia faecicanis</name>
    <dbReference type="NCBI Taxonomy" id="255723"/>
    <lineage>
        <taxon>Bacteria</taxon>
        <taxon>Bacillati</taxon>
        <taxon>Actinomycetota</taxon>
        <taxon>Coriobacteriia</taxon>
        <taxon>Eggerthellales</taxon>
        <taxon>Eggerthellaceae</taxon>
        <taxon>Slackia</taxon>
    </lineage>
</organism>